<feature type="domain" description="Response regulatory" evidence="8">
    <location>
        <begin position="39"/>
        <end position="152"/>
    </location>
</feature>
<evidence type="ECO:0000256" key="3">
    <source>
        <dbReference type="ARBA" id="ARBA00023015"/>
    </source>
</evidence>
<keyword evidence="3" id="KW-0805">Transcription regulation</keyword>
<reference evidence="10 11" key="1">
    <citation type="journal article" date="2019" name="Nat. Microbiol.">
        <title>Mediterranean grassland soil C-N compound turnover is dependent on rainfall and depth, and is mediated by genomically divergent microorganisms.</title>
        <authorList>
            <person name="Diamond S."/>
            <person name="Andeer P.F."/>
            <person name="Li Z."/>
            <person name="Crits-Christoph A."/>
            <person name="Burstein D."/>
            <person name="Anantharaman K."/>
            <person name="Lane K.R."/>
            <person name="Thomas B.C."/>
            <person name="Pan C."/>
            <person name="Northen T.R."/>
            <person name="Banfield J.F."/>
        </authorList>
    </citation>
    <scope>NUCLEOTIDE SEQUENCE [LARGE SCALE GENOMIC DNA]</scope>
    <source>
        <strain evidence="10">WS_4</strain>
    </source>
</reference>
<dbReference type="InterPro" id="IPR036388">
    <property type="entry name" value="WH-like_DNA-bd_sf"/>
</dbReference>
<dbReference type="GO" id="GO:0005829">
    <property type="term" value="C:cytosol"/>
    <property type="evidence" value="ECO:0007669"/>
    <property type="project" value="TreeGrafter"/>
</dbReference>
<protein>
    <submittedName>
        <fullName evidence="10">Response regulator transcription factor</fullName>
    </submittedName>
</protein>
<dbReference type="InterPro" id="IPR011006">
    <property type="entry name" value="CheY-like_superfamily"/>
</dbReference>
<proteinExistence type="predicted"/>
<dbReference type="AlphaFoldDB" id="A0A538SPN4"/>
<dbReference type="InterPro" id="IPR001789">
    <property type="entry name" value="Sig_transdc_resp-reg_receiver"/>
</dbReference>
<dbReference type="InterPro" id="IPR001867">
    <property type="entry name" value="OmpR/PhoB-type_DNA-bd"/>
</dbReference>
<feature type="modified residue" description="4-aspartylphosphate" evidence="6">
    <location>
        <position position="88"/>
    </location>
</feature>
<dbReference type="CDD" id="cd17574">
    <property type="entry name" value="REC_OmpR"/>
    <property type="match status" value="1"/>
</dbReference>
<evidence type="ECO:0000259" key="9">
    <source>
        <dbReference type="PROSITE" id="PS51755"/>
    </source>
</evidence>
<name>A0A538SPN4_UNCEI</name>
<dbReference type="Pfam" id="PF00072">
    <property type="entry name" value="Response_reg"/>
    <property type="match status" value="1"/>
</dbReference>
<dbReference type="PROSITE" id="PS51755">
    <property type="entry name" value="OMPR_PHOB"/>
    <property type="match status" value="1"/>
</dbReference>
<evidence type="ECO:0000259" key="8">
    <source>
        <dbReference type="PROSITE" id="PS50110"/>
    </source>
</evidence>
<evidence type="ECO:0000256" key="1">
    <source>
        <dbReference type="ARBA" id="ARBA00022553"/>
    </source>
</evidence>
<dbReference type="Gene3D" id="6.10.250.690">
    <property type="match status" value="1"/>
</dbReference>
<dbReference type="InterPro" id="IPR016032">
    <property type="entry name" value="Sig_transdc_resp-reg_C-effctor"/>
</dbReference>
<keyword evidence="1 6" id="KW-0597">Phosphoprotein</keyword>
<evidence type="ECO:0000256" key="6">
    <source>
        <dbReference type="PROSITE-ProRule" id="PRU00169"/>
    </source>
</evidence>
<keyword evidence="5" id="KW-0804">Transcription</keyword>
<keyword evidence="2" id="KW-0902">Two-component regulatory system</keyword>
<evidence type="ECO:0000256" key="2">
    <source>
        <dbReference type="ARBA" id="ARBA00023012"/>
    </source>
</evidence>
<organism evidence="10 11">
    <name type="scientific">Eiseniibacteriota bacterium</name>
    <dbReference type="NCBI Taxonomy" id="2212470"/>
    <lineage>
        <taxon>Bacteria</taxon>
        <taxon>Candidatus Eiseniibacteriota</taxon>
    </lineage>
</organism>
<gene>
    <name evidence="10" type="ORF">E6K74_09550</name>
</gene>
<keyword evidence="4 7" id="KW-0238">DNA-binding</keyword>
<evidence type="ECO:0000256" key="4">
    <source>
        <dbReference type="ARBA" id="ARBA00023125"/>
    </source>
</evidence>
<dbReference type="PANTHER" id="PTHR48111">
    <property type="entry name" value="REGULATOR OF RPOS"/>
    <property type="match status" value="1"/>
</dbReference>
<sequence length="263" mass="28803">MGTPAPHLCKTLRVQLGCAAPQASRHDPYPRSEAVTTLKVLVVEDDARIADLIAKNLEAAGYECHQAADGGRALAEFARLKPALVVLDLGLAGMDGLEVTRRIRKDSDVPILMVTARSGEGDKLLGLELGADDYVTKPFSTGELTARVRALLRRSSGTLADRILEIGALRVDPARRAVEREGEPVPLTTLEFDLLYFLASRPGRVFSREALMEQVWGSDRVVDDRSIDSLVSRVRRKLEKNPSNPSYLQTVWGAGYRFAEPSP</sequence>
<dbReference type="GO" id="GO:0032993">
    <property type="term" value="C:protein-DNA complex"/>
    <property type="evidence" value="ECO:0007669"/>
    <property type="project" value="TreeGrafter"/>
</dbReference>
<dbReference type="EMBL" id="VBOU01000087">
    <property type="protein sequence ID" value="TMQ53333.1"/>
    <property type="molecule type" value="Genomic_DNA"/>
</dbReference>
<dbReference type="FunFam" id="1.10.10.10:FF:000018">
    <property type="entry name" value="DNA-binding response regulator ResD"/>
    <property type="match status" value="1"/>
</dbReference>
<dbReference type="GO" id="GO:0006355">
    <property type="term" value="P:regulation of DNA-templated transcription"/>
    <property type="evidence" value="ECO:0007669"/>
    <property type="project" value="InterPro"/>
</dbReference>
<feature type="domain" description="OmpR/PhoB-type" evidence="9">
    <location>
        <begin position="161"/>
        <end position="260"/>
    </location>
</feature>
<evidence type="ECO:0000313" key="11">
    <source>
        <dbReference type="Proteomes" id="UP000319829"/>
    </source>
</evidence>
<dbReference type="SUPFAM" id="SSF46894">
    <property type="entry name" value="C-terminal effector domain of the bipartite response regulators"/>
    <property type="match status" value="1"/>
</dbReference>
<dbReference type="InterPro" id="IPR039420">
    <property type="entry name" value="WalR-like"/>
</dbReference>
<dbReference type="FunFam" id="3.40.50.2300:FF:000001">
    <property type="entry name" value="DNA-binding response regulator PhoB"/>
    <property type="match status" value="1"/>
</dbReference>
<evidence type="ECO:0000256" key="7">
    <source>
        <dbReference type="PROSITE-ProRule" id="PRU01091"/>
    </source>
</evidence>
<dbReference type="PANTHER" id="PTHR48111:SF1">
    <property type="entry name" value="TWO-COMPONENT RESPONSE REGULATOR ORR33"/>
    <property type="match status" value="1"/>
</dbReference>
<dbReference type="SMART" id="SM00862">
    <property type="entry name" value="Trans_reg_C"/>
    <property type="match status" value="1"/>
</dbReference>
<evidence type="ECO:0000313" key="10">
    <source>
        <dbReference type="EMBL" id="TMQ53333.1"/>
    </source>
</evidence>
<dbReference type="PROSITE" id="PS50110">
    <property type="entry name" value="RESPONSE_REGULATORY"/>
    <property type="match status" value="1"/>
</dbReference>
<feature type="DNA-binding region" description="OmpR/PhoB-type" evidence="7">
    <location>
        <begin position="161"/>
        <end position="260"/>
    </location>
</feature>
<evidence type="ECO:0000256" key="5">
    <source>
        <dbReference type="ARBA" id="ARBA00023163"/>
    </source>
</evidence>
<dbReference type="Gene3D" id="3.40.50.2300">
    <property type="match status" value="1"/>
</dbReference>
<dbReference type="Gene3D" id="1.10.10.10">
    <property type="entry name" value="Winged helix-like DNA-binding domain superfamily/Winged helix DNA-binding domain"/>
    <property type="match status" value="1"/>
</dbReference>
<dbReference type="Pfam" id="PF00486">
    <property type="entry name" value="Trans_reg_C"/>
    <property type="match status" value="1"/>
</dbReference>
<accession>A0A538SPN4</accession>
<dbReference type="GO" id="GO:0000156">
    <property type="term" value="F:phosphorelay response regulator activity"/>
    <property type="evidence" value="ECO:0007669"/>
    <property type="project" value="TreeGrafter"/>
</dbReference>
<dbReference type="CDD" id="cd00383">
    <property type="entry name" value="trans_reg_C"/>
    <property type="match status" value="1"/>
</dbReference>
<dbReference type="GO" id="GO:0000976">
    <property type="term" value="F:transcription cis-regulatory region binding"/>
    <property type="evidence" value="ECO:0007669"/>
    <property type="project" value="TreeGrafter"/>
</dbReference>
<dbReference type="Proteomes" id="UP000319829">
    <property type="component" value="Unassembled WGS sequence"/>
</dbReference>
<comment type="caution">
    <text evidence="10">The sequence shown here is derived from an EMBL/GenBank/DDBJ whole genome shotgun (WGS) entry which is preliminary data.</text>
</comment>
<dbReference type="SMART" id="SM00448">
    <property type="entry name" value="REC"/>
    <property type="match status" value="1"/>
</dbReference>
<dbReference type="SUPFAM" id="SSF52172">
    <property type="entry name" value="CheY-like"/>
    <property type="match status" value="1"/>
</dbReference>